<organism evidence="2 3">
    <name type="scientific">Streptomyces parvus</name>
    <dbReference type="NCBI Taxonomy" id="66428"/>
    <lineage>
        <taxon>Bacteria</taxon>
        <taxon>Bacillati</taxon>
        <taxon>Actinomycetota</taxon>
        <taxon>Actinomycetes</taxon>
        <taxon>Kitasatosporales</taxon>
        <taxon>Streptomycetaceae</taxon>
        <taxon>Streptomyces</taxon>
    </lineage>
</organism>
<reference evidence="2 3" key="1">
    <citation type="submission" date="2020-01" db="EMBL/GenBank/DDBJ databases">
        <title>Insect and environment-associated Actinomycetes.</title>
        <authorList>
            <person name="Currrie C."/>
            <person name="Chevrette M."/>
            <person name="Carlson C."/>
            <person name="Stubbendieck R."/>
            <person name="Wendt-Pienkowski E."/>
        </authorList>
    </citation>
    <scope>NUCLEOTIDE SEQUENCE [LARGE SCALE GENOMIC DNA]</scope>
    <source>
        <strain evidence="2 3">SID7590</strain>
    </source>
</reference>
<evidence type="ECO:0000313" key="3">
    <source>
        <dbReference type="Proteomes" id="UP000469670"/>
    </source>
</evidence>
<comment type="caution">
    <text evidence="2">The sequence shown here is derived from an EMBL/GenBank/DDBJ whole genome shotgun (WGS) entry which is preliminary data.</text>
</comment>
<feature type="domain" description="Bacteriophage T5 Orf172 DNA-binding" evidence="1">
    <location>
        <begin position="113"/>
        <end position="182"/>
    </location>
</feature>
<name>A0A7K3RS17_9ACTN</name>
<dbReference type="InterPro" id="IPR018306">
    <property type="entry name" value="Phage_T5_Orf172_DNA-bd"/>
</dbReference>
<evidence type="ECO:0000259" key="1">
    <source>
        <dbReference type="Pfam" id="PF10544"/>
    </source>
</evidence>
<gene>
    <name evidence="2" type="ORF">G3I50_06675</name>
</gene>
<protein>
    <submittedName>
        <fullName evidence="2">GIY-YIG nuclease family protein</fullName>
    </submittedName>
</protein>
<dbReference type="RefSeq" id="WP_164200612.1">
    <property type="nucleotide sequence ID" value="NZ_JAAGMP010000314.1"/>
</dbReference>
<evidence type="ECO:0000313" key="2">
    <source>
        <dbReference type="EMBL" id="NEC17947.1"/>
    </source>
</evidence>
<proteinExistence type="predicted"/>
<dbReference type="EMBL" id="JAAGMP010000314">
    <property type="protein sequence ID" value="NEC17947.1"/>
    <property type="molecule type" value="Genomic_DNA"/>
</dbReference>
<accession>A0A7K3RS17</accession>
<dbReference type="AlphaFoldDB" id="A0A7K3RS17"/>
<dbReference type="Pfam" id="PF10544">
    <property type="entry name" value="T5orf172"/>
    <property type="match status" value="1"/>
</dbReference>
<sequence length="205" mass="22598">MGQTFIVHMDVAGHRIADTSWNWGIIPDGQARSSDPSYGTGVEVPAVVELLDLVASGAVSAEEARECVMRIATSINERMDREYARYLSFEGDEEELPAATQAPAAAPALDKRWVYAVSSEADPKAIKIGVAGDIEQRMRSLQIGSASRIVLRWSERGGYPLERHLHAAFDNIRISGEWFDFRKHGDPTAEIGRLAQAFLAQFHAM</sequence>
<dbReference type="Proteomes" id="UP000469670">
    <property type="component" value="Unassembled WGS sequence"/>
</dbReference>